<dbReference type="GO" id="GO:0016020">
    <property type="term" value="C:membrane"/>
    <property type="evidence" value="ECO:0007669"/>
    <property type="project" value="InterPro"/>
</dbReference>
<keyword evidence="4" id="KW-1185">Reference proteome</keyword>
<dbReference type="OrthoDB" id="29657at2759"/>
<feature type="domain" description="CAND6/7 N-terminal" evidence="2">
    <location>
        <begin position="24"/>
        <end position="59"/>
    </location>
</feature>
<accession>A0A9Q0FN94</accession>
<dbReference type="InterPro" id="IPR054103">
    <property type="entry name" value="CAND6-7_N"/>
</dbReference>
<feature type="transmembrane region" description="Helical" evidence="1">
    <location>
        <begin position="79"/>
        <end position="96"/>
    </location>
</feature>
<keyword evidence="1" id="KW-0472">Membrane</keyword>
<dbReference type="PANTHER" id="PTHR21229">
    <property type="entry name" value="LUNG SEVEN TRANSMEMBRANE RECEPTOR"/>
    <property type="match status" value="1"/>
</dbReference>
<evidence type="ECO:0000313" key="3">
    <source>
        <dbReference type="EMBL" id="KAJ4834663.1"/>
    </source>
</evidence>
<dbReference type="PANTHER" id="PTHR21229:SF2">
    <property type="entry name" value="RE59932P"/>
    <property type="match status" value="1"/>
</dbReference>
<name>A0A9Q0FN94_9ROSI</name>
<keyword evidence="1" id="KW-1133">Transmembrane helix</keyword>
<dbReference type="AlphaFoldDB" id="A0A9Q0FN94"/>
<reference evidence="3" key="1">
    <citation type="submission" date="2022-02" db="EMBL/GenBank/DDBJ databases">
        <authorList>
            <person name="Henning P.M."/>
            <person name="McCubbin A.G."/>
            <person name="Shore J.S."/>
        </authorList>
    </citation>
    <scope>NUCLEOTIDE SEQUENCE</scope>
    <source>
        <strain evidence="3">F60SS</strain>
        <tissue evidence="3">Leaves</tissue>
    </source>
</reference>
<evidence type="ECO:0000259" key="2">
    <source>
        <dbReference type="Pfam" id="PF21904"/>
    </source>
</evidence>
<dbReference type="EMBL" id="JAKUCV010004645">
    <property type="protein sequence ID" value="KAJ4834663.1"/>
    <property type="molecule type" value="Genomic_DNA"/>
</dbReference>
<dbReference type="InterPro" id="IPR009637">
    <property type="entry name" value="GPR107/GPR108-like"/>
</dbReference>
<organism evidence="3 4">
    <name type="scientific">Turnera subulata</name>
    <dbReference type="NCBI Taxonomy" id="218843"/>
    <lineage>
        <taxon>Eukaryota</taxon>
        <taxon>Viridiplantae</taxon>
        <taxon>Streptophyta</taxon>
        <taxon>Embryophyta</taxon>
        <taxon>Tracheophyta</taxon>
        <taxon>Spermatophyta</taxon>
        <taxon>Magnoliopsida</taxon>
        <taxon>eudicotyledons</taxon>
        <taxon>Gunneridae</taxon>
        <taxon>Pentapetalae</taxon>
        <taxon>rosids</taxon>
        <taxon>fabids</taxon>
        <taxon>Malpighiales</taxon>
        <taxon>Passifloraceae</taxon>
        <taxon>Turnera</taxon>
    </lineage>
</organism>
<reference evidence="3" key="2">
    <citation type="journal article" date="2023" name="Plants (Basel)">
        <title>Annotation of the Turnera subulata (Passifloraceae) Draft Genome Reveals the S-Locus Evolved after the Divergence of Turneroideae from Passifloroideae in a Stepwise Manner.</title>
        <authorList>
            <person name="Henning P.M."/>
            <person name="Roalson E.H."/>
            <person name="Mir W."/>
            <person name="McCubbin A.G."/>
            <person name="Shore J.S."/>
        </authorList>
    </citation>
    <scope>NUCLEOTIDE SEQUENCE</scope>
    <source>
        <tissue evidence="3">Leaves</tissue>
    </source>
</reference>
<dbReference type="GO" id="GO:0005794">
    <property type="term" value="C:Golgi apparatus"/>
    <property type="evidence" value="ECO:0007669"/>
    <property type="project" value="TreeGrafter"/>
</dbReference>
<gene>
    <name evidence="3" type="ORF">Tsubulata_034491</name>
</gene>
<comment type="caution">
    <text evidence="3">The sequence shown here is derived from an EMBL/GenBank/DDBJ whole genome shotgun (WGS) entry which is preliminary data.</text>
</comment>
<proteinExistence type="predicted"/>
<dbReference type="Proteomes" id="UP001141552">
    <property type="component" value="Unassembled WGS sequence"/>
</dbReference>
<evidence type="ECO:0000256" key="1">
    <source>
        <dbReference type="SAM" id="Phobius"/>
    </source>
</evidence>
<dbReference type="Pfam" id="PF21904">
    <property type="entry name" value="CAND6-7_N"/>
    <property type="match status" value="1"/>
</dbReference>
<sequence>MSPLPHKSNSTNPCLPHHLLFYSTPQTLPVTAPNEYSLFFANCASETKVSMSVRTEVFNLDREGSRDFLSAGLTRLPSLYTLYSLAYIAFLAIWIYVCYHERNIVQRIHLVMGLLLLFKALNLICAAEDKHYIKIEISVEHRRFGAGDLDGDVVDRVLEIPPDFGYQITRDRHPIEDFGYEGGGAAEGLGLDGPVLDEDVVAVVANDQNAASGARLVSWLVGRHRGGYYSEGGGGGGGR</sequence>
<keyword evidence="1" id="KW-0812">Transmembrane</keyword>
<protein>
    <recommendedName>
        <fullName evidence="2">CAND6/7 N-terminal domain-containing protein</fullName>
    </recommendedName>
</protein>
<evidence type="ECO:0000313" key="4">
    <source>
        <dbReference type="Proteomes" id="UP001141552"/>
    </source>
</evidence>